<dbReference type="PANTHER" id="PTHR19372">
    <property type="entry name" value="SULFITE REDUCTASE"/>
    <property type="match status" value="1"/>
</dbReference>
<evidence type="ECO:0000256" key="3">
    <source>
        <dbReference type="ARBA" id="ARBA00022723"/>
    </source>
</evidence>
<dbReference type="InterPro" id="IPR000572">
    <property type="entry name" value="OxRdtase_Mopterin-bd_dom"/>
</dbReference>
<keyword evidence="3" id="KW-0479">Metal-binding</keyword>
<dbReference type="FunFam" id="3.90.420.10:FF:000002">
    <property type="entry name" value="sulfite oxidase, mitochondrial"/>
    <property type="match status" value="1"/>
</dbReference>
<evidence type="ECO:0000256" key="4">
    <source>
        <dbReference type="ARBA" id="ARBA00023002"/>
    </source>
</evidence>
<evidence type="ECO:0000259" key="5">
    <source>
        <dbReference type="Pfam" id="PF00174"/>
    </source>
</evidence>
<dbReference type="OrthoDB" id="10051395at2759"/>
<evidence type="ECO:0000259" key="6">
    <source>
        <dbReference type="Pfam" id="PF03404"/>
    </source>
</evidence>
<organism evidence="7 8">
    <name type="scientific">Steccherinum ochraceum</name>
    <dbReference type="NCBI Taxonomy" id="92696"/>
    <lineage>
        <taxon>Eukaryota</taxon>
        <taxon>Fungi</taxon>
        <taxon>Dikarya</taxon>
        <taxon>Basidiomycota</taxon>
        <taxon>Agaricomycotina</taxon>
        <taxon>Agaricomycetes</taxon>
        <taxon>Polyporales</taxon>
        <taxon>Steccherinaceae</taxon>
        <taxon>Steccherinum</taxon>
    </lineage>
</organism>
<dbReference type="Pfam" id="PF03404">
    <property type="entry name" value="Mo-co_dimer"/>
    <property type="match status" value="1"/>
</dbReference>
<dbReference type="Gene3D" id="2.60.40.650">
    <property type="match status" value="1"/>
</dbReference>
<accession>A0A4R0RPF0</accession>
<feature type="domain" description="Oxidoreductase molybdopterin-binding" evidence="5">
    <location>
        <begin position="49"/>
        <end position="225"/>
    </location>
</feature>
<comment type="caution">
    <text evidence="7">The sequence shown here is derived from an EMBL/GenBank/DDBJ whole genome shotgun (WGS) entry which is preliminary data.</text>
</comment>
<dbReference type="InterPro" id="IPR036374">
    <property type="entry name" value="OxRdtase_Mopterin-bd_sf"/>
</dbReference>
<dbReference type="STRING" id="92696.A0A4R0RPF0"/>
<evidence type="ECO:0000256" key="1">
    <source>
        <dbReference type="ARBA" id="ARBA00001924"/>
    </source>
</evidence>
<feature type="domain" description="Moybdenum cofactor oxidoreductase dimerisation" evidence="6">
    <location>
        <begin position="252"/>
        <end position="364"/>
    </location>
</feature>
<dbReference type="SUPFAM" id="SSF56524">
    <property type="entry name" value="Oxidoreductase molybdopterin-binding domain"/>
    <property type="match status" value="1"/>
</dbReference>
<evidence type="ECO:0008006" key="9">
    <source>
        <dbReference type="Google" id="ProtNLM"/>
    </source>
</evidence>
<gene>
    <name evidence="7" type="ORF">EIP91_002305</name>
</gene>
<dbReference type="GO" id="GO:0043546">
    <property type="term" value="F:molybdopterin cofactor binding"/>
    <property type="evidence" value="ECO:0007669"/>
    <property type="project" value="TreeGrafter"/>
</dbReference>
<dbReference type="Proteomes" id="UP000292702">
    <property type="component" value="Unassembled WGS sequence"/>
</dbReference>
<comment type="cofactor">
    <cofactor evidence="1">
        <name>Mo-molybdopterin</name>
        <dbReference type="ChEBI" id="CHEBI:71302"/>
    </cofactor>
</comment>
<keyword evidence="2" id="KW-0500">Molybdenum</keyword>
<evidence type="ECO:0000313" key="7">
    <source>
        <dbReference type="EMBL" id="TCD65678.1"/>
    </source>
</evidence>
<dbReference type="GO" id="GO:0020037">
    <property type="term" value="F:heme binding"/>
    <property type="evidence" value="ECO:0007669"/>
    <property type="project" value="TreeGrafter"/>
</dbReference>
<dbReference type="Gene3D" id="3.90.420.10">
    <property type="entry name" value="Oxidoreductase, molybdopterin-binding domain"/>
    <property type="match status" value="1"/>
</dbReference>
<dbReference type="SUPFAM" id="SSF81296">
    <property type="entry name" value="E set domains"/>
    <property type="match status" value="1"/>
</dbReference>
<proteinExistence type="predicted"/>
<dbReference type="GO" id="GO:0006790">
    <property type="term" value="P:sulfur compound metabolic process"/>
    <property type="evidence" value="ECO:0007669"/>
    <property type="project" value="TreeGrafter"/>
</dbReference>
<dbReference type="InterPro" id="IPR008335">
    <property type="entry name" value="Mopterin_OxRdtase_euk"/>
</dbReference>
<dbReference type="AlphaFoldDB" id="A0A4R0RPF0"/>
<keyword evidence="8" id="KW-1185">Reference proteome</keyword>
<dbReference type="PANTHER" id="PTHR19372:SF7">
    <property type="entry name" value="SULFITE OXIDASE, MITOCHONDRIAL"/>
    <property type="match status" value="1"/>
</dbReference>
<dbReference type="EMBL" id="RWJN01000168">
    <property type="protein sequence ID" value="TCD65678.1"/>
    <property type="molecule type" value="Genomic_DNA"/>
</dbReference>
<reference evidence="7 8" key="1">
    <citation type="submission" date="2018-11" db="EMBL/GenBank/DDBJ databases">
        <title>Genome assembly of Steccherinum ochraceum LE-BIN_3174, the white-rot fungus of the Steccherinaceae family (The Residual Polyporoid clade, Polyporales, Basidiomycota).</title>
        <authorList>
            <person name="Fedorova T.V."/>
            <person name="Glazunova O.A."/>
            <person name="Landesman E.O."/>
            <person name="Moiseenko K.V."/>
            <person name="Psurtseva N.V."/>
            <person name="Savinova O.S."/>
            <person name="Shakhova N.V."/>
            <person name="Tyazhelova T.V."/>
            <person name="Vasina D.V."/>
        </authorList>
    </citation>
    <scope>NUCLEOTIDE SEQUENCE [LARGE SCALE GENOMIC DNA]</scope>
    <source>
        <strain evidence="7 8">LE-BIN_3174</strain>
    </source>
</reference>
<keyword evidence="4" id="KW-0560">Oxidoreductase</keyword>
<name>A0A4R0RPF0_9APHY</name>
<dbReference type="GO" id="GO:0005739">
    <property type="term" value="C:mitochondrion"/>
    <property type="evidence" value="ECO:0007669"/>
    <property type="project" value="TreeGrafter"/>
</dbReference>
<dbReference type="Pfam" id="PF00174">
    <property type="entry name" value="Oxidored_molyb"/>
    <property type="match status" value="1"/>
</dbReference>
<dbReference type="GO" id="GO:0008482">
    <property type="term" value="F:sulfite oxidase activity"/>
    <property type="evidence" value="ECO:0007669"/>
    <property type="project" value="TreeGrafter"/>
</dbReference>
<protein>
    <recommendedName>
        <fullName evidence="9">Sulfite oxidase</fullName>
    </recommendedName>
</protein>
<evidence type="ECO:0000313" key="8">
    <source>
        <dbReference type="Proteomes" id="UP000292702"/>
    </source>
</evidence>
<dbReference type="PRINTS" id="PR00407">
    <property type="entry name" value="EUMOPTERIN"/>
</dbReference>
<evidence type="ECO:0000256" key="2">
    <source>
        <dbReference type="ARBA" id="ARBA00022505"/>
    </source>
</evidence>
<dbReference type="InterPro" id="IPR014756">
    <property type="entry name" value="Ig_E-set"/>
</dbReference>
<dbReference type="InterPro" id="IPR005066">
    <property type="entry name" value="MoCF_OxRdtse_dimer"/>
</dbReference>
<sequence length="367" mass="40976">MAAMDYSREVDHSNLLLVRGTEPFNAEPRTSALVEFKITPDDLVYCRNHGPVEEVEDETFELSIHGTPEGCTTISMDDLRTRFEKVEIVAALQCAGNRRKEMNEIKPVNGILWDDAVICNVRWAGARLRDVLLHAGVAIDSAAHVLFESHITPCQDDTYYGASIELKKALSLDGEVLLAYEMNGEMLSPDRGAPLRLVVPGYCGARWVKWLDTIRVSPDESPNYYQARDYKILPPEIETKKAAAPVWTKYPSITSLPLNSVIASTMIASSQAGKRKLVVKGYATCHMSARVEKIELSADEGATWTPARITYQEGRWSWTLWEGVLTDVSEHGEVVCRAVDSKGAVQESECKWNLRGVAYNPWGRAVW</sequence>
<dbReference type="GO" id="GO:0030151">
    <property type="term" value="F:molybdenum ion binding"/>
    <property type="evidence" value="ECO:0007669"/>
    <property type="project" value="InterPro"/>
</dbReference>